<evidence type="ECO:0000259" key="7">
    <source>
        <dbReference type="Pfam" id="PF00892"/>
    </source>
</evidence>
<feature type="transmembrane region" description="Helical" evidence="6">
    <location>
        <begin position="34"/>
        <end position="52"/>
    </location>
</feature>
<keyword evidence="9" id="KW-1185">Reference proteome</keyword>
<dbReference type="Proteomes" id="UP000013988">
    <property type="component" value="Unassembled WGS sequence"/>
</dbReference>
<proteinExistence type="inferred from homology"/>
<organism evidence="8 9">
    <name type="scientific">Clostridium sartagoforme AAU1</name>
    <dbReference type="NCBI Taxonomy" id="1202534"/>
    <lineage>
        <taxon>Bacteria</taxon>
        <taxon>Bacillati</taxon>
        <taxon>Bacillota</taxon>
        <taxon>Clostridia</taxon>
        <taxon>Eubacteriales</taxon>
        <taxon>Clostridiaceae</taxon>
        <taxon>Clostridium</taxon>
    </lineage>
</organism>
<dbReference type="InterPro" id="IPR000620">
    <property type="entry name" value="EamA_dom"/>
</dbReference>
<dbReference type="SUPFAM" id="SSF103481">
    <property type="entry name" value="Multidrug resistance efflux transporter EmrE"/>
    <property type="match status" value="2"/>
</dbReference>
<feature type="transmembrane region" description="Helical" evidence="6">
    <location>
        <begin position="90"/>
        <end position="110"/>
    </location>
</feature>
<feature type="transmembrane region" description="Helical" evidence="6">
    <location>
        <begin position="174"/>
        <end position="195"/>
    </location>
</feature>
<evidence type="ECO:0000256" key="5">
    <source>
        <dbReference type="ARBA" id="ARBA00023136"/>
    </source>
</evidence>
<evidence type="ECO:0000256" key="2">
    <source>
        <dbReference type="ARBA" id="ARBA00007362"/>
    </source>
</evidence>
<evidence type="ECO:0000313" key="9">
    <source>
        <dbReference type="Proteomes" id="UP000013988"/>
    </source>
</evidence>
<reference evidence="8 9" key="1">
    <citation type="submission" date="2013-03" db="EMBL/GenBank/DDBJ databases">
        <title>Whole genome shotgun sequencing of Clostridium sartagoforme AAU1.</title>
        <authorList>
            <person name="Joshi C.G."/>
            <person name="Duggirala S.M."/>
            <person name="Nathani N.M."/>
            <person name="Bhatt V.D."/>
            <person name="Patel A.K."/>
            <person name="Pandya P.R."/>
            <person name="KaPatel J.A."/>
        </authorList>
    </citation>
    <scope>NUCLEOTIDE SEQUENCE [LARGE SCALE GENOMIC DNA]</scope>
    <source>
        <strain evidence="8 9">AAU1</strain>
    </source>
</reference>
<dbReference type="AlphaFoldDB" id="R9C7U6"/>
<feature type="transmembrane region" description="Helical" evidence="6">
    <location>
        <begin position="207"/>
        <end position="225"/>
    </location>
</feature>
<dbReference type="PATRIC" id="fig|1202534.3.peg.2033"/>
<comment type="similarity">
    <text evidence="2">Belongs to the EamA transporter family.</text>
</comment>
<dbReference type="EMBL" id="ASRV01000126">
    <property type="protein sequence ID" value="EOR25367.1"/>
    <property type="molecule type" value="Genomic_DNA"/>
</dbReference>
<protein>
    <submittedName>
        <fullName evidence="8">Carboxylate/amino acid/amine transporter, putative</fullName>
    </submittedName>
</protein>
<feature type="transmembrane region" description="Helical" evidence="6">
    <location>
        <begin position="117"/>
        <end position="134"/>
    </location>
</feature>
<feature type="domain" description="EamA" evidence="7">
    <location>
        <begin position="143"/>
        <end position="277"/>
    </location>
</feature>
<keyword evidence="3 6" id="KW-0812">Transmembrane</keyword>
<dbReference type="PANTHER" id="PTHR32322:SF2">
    <property type="entry name" value="EAMA DOMAIN-CONTAINING PROTEIN"/>
    <property type="match status" value="1"/>
</dbReference>
<dbReference type="GO" id="GO:0016020">
    <property type="term" value="C:membrane"/>
    <property type="evidence" value="ECO:0007669"/>
    <property type="project" value="UniProtKB-SubCell"/>
</dbReference>
<feature type="domain" description="EamA" evidence="7">
    <location>
        <begin position="8"/>
        <end position="133"/>
    </location>
</feature>
<dbReference type="Pfam" id="PF00892">
    <property type="entry name" value="EamA"/>
    <property type="match status" value="2"/>
</dbReference>
<evidence type="ECO:0000256" key="1">
    <source>
        <dbReference type="ARBA" id="ARBA00004141"/>
    </source>
</evidence>
<evidence type="ECO:0000313" key="8">
    <source>
        <dbReference type="EMBL" id="EOR25367.1"/>
    </source>
</evidence>
<dbReference type="RefSeq" id="WP_016207394.1">
    <property type="nucleotide sequence ID" value="NZ_ASRV01000126.1"/>
</dbReference>
<evidence type="ECO:0000256" key="6">
    <source>
        <dbReference type="SAM" id="Phobius"/>
    </source>
</evidence>
<gene>
    <name evidence="8" type="ORF">A500_10230</name>
</gene>
<feature type="transmembrane region" description="Helical" evidence="6">
    <location>
        <begin position="237"/>
        <end position="256"/>
    </location>
</feature>
<feature type="transmembrane region" description="Helical" evidence="6">
    <location>
        <begin position="140"/>
        <end position="162"/>
    </location>
</feature>
<dbReference type="InterPro" id="IPR050638">
    <property type="entry name" value="AA-Vitamin_Transporters"/>
</dbReference>
<sequence length="298" mass="32805">MKNLKDTLLTLLAPILWGSTYIITSMLIPINRPIFVALMRGLPIGLILLLYYRQFPKGTWLLKSIILGTLNIGGFFLFLFIAAYRLPGGIASILGSVQPIFTIFFSWIFLKENPTKNSFIAVLMTITGVSLLLLKQDAAIDPIGVLATLTGAIIMALGVVLTKYWGKPEEVNNMTFTSWQLFFGSLILIPITFLVEGGIPTLNGTNILGLIILGIFNTGLGYYLWFRGISKLSPTKVSFLGPVNPLTAFLLGFIFLKQTINLIQLLGVIIIIFSVYFSQKKTSPKINYVASNAKNTAS</sequence>
<keyword evidence="4 6" id="KW-1133">Transmembrane helix</keyword>
<dbReference type="PANTHER" id="PTHR32322">
    <property type="entry name" value="INNER MEMBRANE TRANSPORTER"/>
    <property type="match status" value="1"/>
</dbReference>
<evidence type="ECO:0000256" key="3">
    <source>
        <dbReference type="ARBA" id="ARBA00022692"/>
    </source>
</evidence>
<dbReference type="InterPro" id="IPR037185">
    <property type="entry name" value="EmrE-like"/>
</dbReference>
<accession>R9C7U6</accession>
<feature type="transmembrane region" description="Helical" evidence="6">
    <location>
        <begin position="7"/>
        <end position="28"/>
    </location>
</feature>
<name>R9C7U6_9CLOT</name>
<evidence type="ECO:0000256" key="4">
    <source>
        <dbReference type="ARBA" id="ARBA00022989"/>
    </source>
</evidence>
<dbReference type="OrthoDB" id="9814238at2"/>
<dbReference type="Gene3D" id="1.10.3730.20">
    <property type="match status" value="1"/>
</dbReference>
<feature type="transmembrane region" description="Helical" evidence="6">
    <location>
        <begin position="262"/>
        <end position="278"/>
    </location>
</feature>
<keyword evidence="5 6" id="KW-0472">Membrane</keyword>
<feature type="transmembrane region" description="Helical" evidence="6">
    <location>
        <begin position="64"/>
        <end position="84"/>
    </location>
</feature>
<comment type="subcellular location">
    <subcellularLocation>
        <location evidence="1">Membrane</location>
        <topology evidence="1">Multi-pass membrane protein</topology>
    </subcellularLocation>
</comment>
<comment type="caution">
    <text evidence="8">The sequence shown here is derived from an EMBL/GenBank/DDBJ whole genome shotgun (WGS) entry which is preliminary data.</text>
</comment>